<name>A0ABP0A7P1_PIPNA</name>
<evidence type="ECO:0000256" key="5">
    <source>
        <dbReference type="ARBA" id="ARBA00022989"/>
    </source>
</evidence>
<evidence type="ECO:0000256" key="2">
    <source>
        <dbReference type="ARBA" id="ARBA00008497"/>
    </source>
</evidence>
<dbReference type="EMBL" id="OY882863">
    <property type="protein sequence ID" value="CAK6446536.1"/>
    <property type="molecule type" value="Genomic_DNA"/>
</dbReference>
<keyword evidence="7 9" id="KW-0472">Membrane</keyword>
<evidence type="ECO:0000256" key="7">
    <source>
        <dbReference type="ARBA" id="ARBA00023136"/>
    </source>
</evidence>
<sequence length="340" mass="37641">MESMKKLQTVLDLYLKHRDALGYGLVTLLTVGGERIFSTVVFQCPCSDTWNLPYGLVFLLVPALALFLLGYVLSARTWRLLTGCCKDARPGCTDYCTGCCGCCTSCCGCTGCTGCCCAGPRRAQVCAQLTWGAALAPLTWVAVALLSGSFYECAASGNRMLARRLCNDTLCVKELPLVPCHKAKDEAVQALLMNLKAQSQILGWILIATVIVVVLIVVSVTRCASPVSFLQLSFWKIYVEQEQKILKSQATEHATQLAEENVKCFFEGSRPKEINTPSMKAWQQISSLYTFNPKHPYYSMLHKHVHREEKNQSIKSLEGDEVVHVLDFVDKHNLHTTDAL</sequence>
<evidence type="ECO:0000256" key="9">
    <source>
        <dbReference type="SAM" id="Phobius"/>
    </source>
</evidence>
<evidence type="ECO:0000313" key="10">
    <source>
        <dbReference type="EMBL" id="CAK6446536.1"/>
    </source>
</evidence>
<proteinExistence type="inferred from homology"/>
<evidence type="ECO:0000256" key="4">
    <source>
        <dbReference type="ARBA" id="ARBA00022692"/>
    </source>
</evidence>
<feature type="transmembrane region" description="Helical" evidence="9">
    <location>
        <begin position="54"/>
        <end position="73"/>
    </location>
</feature>
<feature type="transmembrane region" description="Helical" evidence="9">
    <location>
        <begin position="201"/>
        <end position="221"/>
    </location>
</feature>
<dbReference type="InterPro" id="IPR029569">
    <property type="entry name" value="CALHM"/>
</dbReference>
<comment type="similarity">
    <text evidence="2">Belongs to the CALHM family.</text>
</comment>
<comment type="subcellular location">
    <subcellularLocation>
        <location evidence="1">Membrane</location>
        <topology evidence="1">Multi-pass membrane protein</topology>
    </subcellularLocation>
</comment>
<gene>
    <name evidence="10" type="ORF">MPIPNATIZW_LOCUS14842</name>
</gene>
<keyword evidence="3" id="KW-0813">Transport</keyword>
<keyword evidence="6" id="KW-0406">Ion transport</keyword>
<keyword evidence="5 9" id="KW-1133">Transmembrane helix</keyword>
<evidence type="ECO:0000256" key="1">
    <source>
        <dbReference type="ARBA" id="ARBA00004141"/>
    </source>
</evidence>
<dbReference type="PANTHER" id="PTHR32261">
    <property type="entry name" value="CALCIUM HOMEOSTASIS MODULATOR PROTEIN"/>
    <property type="match status" value="1"/>
</dbReference>
<dbReference type="Pfam" id="PF14798">
    <property type="entry name" value="Ca_hom_mod"/>
    <property type="match status" value="1"/>
</dbReference>
<organism evidence="10 11">
    <name type="scientific">Pipistrellus nathusii</name>
    <name type="common">Nathusius' pipistrelle</name>
    <dbReference type="NCBI Taxonomy" id="59473"/>
    <lineage>
        <taxon>Eukaryota</taxon>
        <taxon>Metazoa</taxon>
        <taxon>Chordata</taxon>
        <taxon>Craniata</taxon>
        <taxon>Vertebrata</taxon>
        <taxon>Euteleostomi</taxon>
        <taxon>Mammalia</taxon>
        <taxon>Eutheria</taxon>
        <taxon>Laurasiatheria</taxon>
        <taxon>Chiroptera</taxon>
        <taxon>Yangochiroptera</taxon>
        <taxon>Vespertilionidae</taxon>
        <taxon>Pipistrellus</taxon>
    </lineage>
</organism>
<reference evidence="10" key="1">
    <citation type="submission" date="2023-12" db="EMBL/GenBank/DDBJ databases">
        <authorList>
            <person name="Brown T."/>
        </authorList>
    </citation>
    <scope>NUCLEOTIDE SEQUENCE</scope>
</reference>
<feature type="transmembrane region" description="Helical" evidence="9">
    <location>
        <begin position="20"/>
        <end position="42"/>
    </location>
</feature>
<dbReference type="PANTHER" id="PTHR32261:SF4">
    <property type="entry name" value="CALCIUM HOMEOSTASIS MODULATOR PROTEIN 6"/>
    <property type="match status" value="1"/>
</dbReference>
<evidence type="ECO:0008006" key="12">
    <source>
        <dbReference type="Google" id="ProtNLM"/>
    </source>
</evidence>
<dbReference type="Proteomes" id="UP001314169">
    <property type="component" value="Chromosome 6"/>
</dbReference>
<keyword evidence="8" id="KW-0407">Ion channel</keyword>
<evidence type="ECO:0000256" key="8">
    <source>
        <dbReference type="ARBA" id="ARBA00023303"/>
    </source>
</evidence>
<accession>A0ABP0A7P1</accession>
<feature type="transmembrane region" description="Helical" evidence="9">
    <location>
        <begin position="129"/>
        <end position="151"/>
    </location>
</feature>
<keyword evidence="4 9" id="KW-0812">Transmembrane</keyword>
<protein>
    <recommendedName>
        <fullName evidence="12">Protein FAM26F</fullName>
    </recommendedName>
</protein>
<evidence type="ECO:0000256" key="3">
    <source>
        <dbReference type="ARBA" id="ARBA00022448"/>
    </source>
</evidence>
<evidence type="ECO:0000256" key="6">
    <source>
        <dbReference type="ARBA" id="ARBA00023065"/>
    </source>
</evidence>
<keyword evidence="11" id="KW-1185">Reference proteome</keyword>
<evidence type="ECO:0000313" key="11">
    <source>
        <dbReference type="Proteomes" id="UP001314169"/>
    </source>
</evidence>